<feature type="compositionally biased region" description="Polar residues" evidence="8">
    <location>
        <begin position="92"/>
        <end position="108"/>
    </location>
</feature>
<feature type="region of interest" description="Disordered" evidence="8">
    <location>
        <begin position="70"/>
        <end position="108"/>
    </location>
</feature>
<evidence type="ECO:0000313" key="13">
    <source>
        <dbReference type="Proteomes" id="UP001303046"/>
    </source>
</evidence>
<evidence type="ECO:0000259" key="11">
    <source>
        <dbReference type="Pfam" id="PF17900"/>
    </source>
</evidence>
<dbReference type="InterPro" id="IPR045357">
    <property type="entry name" value="Aminopeptidase_N-like_N"/>
</dbReference>
<dbReference type="CDD" id="cd09601">
    <property type="entry name" value="M1_APN-Q_like"/>
    <property type="match status" value="1"/>
</dbReference>
<dbReference type="PANTHER" id="PTHR11533">
    <property type="entry name" value="PROTEASE M1 ZINC METALLOPROTEASE"/>
    <property type="match status" value="1"/>
</dbReference>
<reference evidence="12 13" key="1">
    <citation type="submission" date="2023-08" db="EMBL/GenBank/DDBJ databases">
        <title>A Necator americanus chromosomal reference genome.</title>
        <authorList>
            <person name="Ilik V."/>
            <person name="Petrzelkova K.J."/>
            <person name="Pardy F."/>
            <person name="Fuh T."/>
            <person name="Niatou-Singa F.S."/>
            <person name="Gouil Q."/>
            <person name="Baker L."/>
            <person name="Ritchie M.E."/>
            <person name="Jex A.R."/>
            <person name="Gazzola D."/>
            <person name="Li H."/>
            <person name="Toshio Fujiwara R."/>
            <person name="Zhan B."/>
            <person name="Aroian R.V."/>
            <person name="Pafco B."/>
            <person name="Schwarz E.M."/>
        </authorList>
    </citation>
    <scope>NUCLEOTIDE SEQUENCE [LARGE SCALE GENOMIC DNA]</scope>
    <source>
        <strain evidence="12 13">Aroian</strain>
        <tissue evidence="12">Whole animal</tissue>
    </source>
</reference>
<evidence type="ECO:0000259" key="10">
    <source>
        <dbReference type="Pfam" id="PF11838"/>
    </source>
</evidence>
<dbReference type="InterPro" id="IPR027268">
    <property type="entry name" value="Peptidase_M4/M1_CTD_sf"/>
</dbReference>
<dbReference type="EMBL" id="JAVFWL010000004">
    <property type="protein sequence ID" value="KAK6750995.1"/>
    <property type="molecule type" value="Genomic_DNA"/>
</dbReference>
<dbReference type="SUPFAM" id="SSF63737">
    <property type="entry name" value="Leukotriene A4 hydrolase N-terminal domain"/>
    <property type="match status" value="1"/>
</dbReference>
<dbReference type="Proteomes" id="UP001303046">
    <property type="component" value="Unassembled WGS sequence"/>
</dbReference>
<dbReference type="Gene3D" id="2.60.40.1910">
    <property type="match status" value="1"/>
</dbReference>
<evidence type="ECO:0000256" key="3">
    <source>
        <dbReference type="ARBA" id="ARBA00022723"/>
    </source>
</evidence>
<evidence type="ECO:0000256" key="7">
    <source>
        <dbReference type="RuleBase" id="RU364040"/>
    </source>
</evidence>
<keyword evidence="7" id="KW-1133">Transmembrane helix</keyword>
<keyword evidence="13" id="KW-1185">Reference proteome</keyword>
<dbReference type="Pfam" id="PF11838">
    <property type="entry name" value="ERAP1_C"/>
    <property type="match status" value="1"/>
</dbReference>
<protein>
    <recommendedName>
        <fullName evidence="7">Aminopeptidase</fullName>
        <ecNumber evidence="7">3.4.11.-</ecNumber>
    </recommendedName>
</protein>
<keyword evidence="5 7" id="KW-0862">Zinc</keyword>
<comment type="cofactor">
    <cofactor evidence="7">
        <name>Zn(2+)</name>
        <dbReference type="ChEBI" id="CHEBI:29105"/>
    </cofactor>
    <text evidence="7">Binds 1 zinc ion per subunit.</text>
</comment>
<dbReference type="Pfam" id="PF01433">
    <property type="entry name" value="Peptidase_M1"/>
    <property type="match status" value="1"/>
</dbReference>
<keyword evidence="7" id="KW-0031">Aminopeptidase</keyword>
<comment type="caution">
    <text evidence="12">The sequence shown here is derived from an EMBL/GenBank/DDBJ whole genome shotgun (WGS) entry which is preliminary data.</text>
</comment>
<evidence type="ECO:0000256" key="1">
    <source>
        <dbReference type="ARBA" id="ARBA00010136"/>
    </source>
</evidence>
<organism evidence="12 13">
    <name type="scientific">Necator americanus</name>
    <name type="common">Human hookworm</name>
    <dbReference type="NCBI Taxonomy" id="51031"/>
    <lineage>
        <taxon>Eukaryota</taxon>
        <taxon>Metazoa</taxon>
        <taxon>Ecdysozoa</taxon>
        <taxon>Nematoda</taxon>
        <taxon>Chromadorea</taxon>
        <taxon>Rhabditida</taxon>
        <taxon>Rhabditina</taxon>
        <taxon>Rhabditomorpha</taxon>
        <taxon>Strongyloidea</taxon>
        <taxon>Ancylostomatidae</taxon>
        <taxon>Bunostominae</taxon>
        <taxon>Necator</taxon>
    </lineage>
</organism>
<dbReference type="Gene3D" id="1.10.390.10">
    <property type="entry name" value="Neutral Protease Domain 2"/>
    <property type="match status" value="1"/>
</dbReference>
<name>A0ABR1DKJ9_NECAM</name>
<keyword evidence="7" id="KW-0812">Transmembrane</keyword>
<dbReference type="InterPro" id="IPR034016">
    <property type="entry name" value="M1_APN-typ"/>
</dbReference>
<evidence type="ECO:0000256" key="5">
    <source>
        <dbReference type="ARBA" id="ARBA00022833"/>
    </source>
</evidence>
<evidence type="ECO:0000256" key="4">
    <source>
        <dbReference type="ARBA" id="ARBA00022801"/>
    </source>
</evidence>
<dbReference type="EC" id="3.4.11.-" evidence="7"/>
<proteinExistence type="inferred from homology"/>
<feature type="compositionally biased region" description="Basic and acidic residues" evidence="8">
    <location>
        <begin position="1"/>
        <end position="14"/>
    </location>
</feature>
<feature type="transmembrane region" description="Helical" evidence="7">
    <location>
        <begin position="33"/>
        <end position="54"/>
    </location>
</feature>
<evidence type="ECO:0000259" key="9">
    <source>
        <dbReference type="Pfam" id="PF01433"/>
    </source>
</evidence>
<feature type="domain" description="ERAP1-like C-terminal" evidence="10">
    <location>
        <begin position="665"/>
        <end position="913"/>
    </location>
</feature>
<dbReference type="InterPro" id="IPR042097">
    <property type="entry name" value="Aminopeptidase_N-like_N_sf"/>
</dbReference>
<keyword evidence="3 7" id="KW-0479">Metal-binding</keyword>
<evidence type="ECO:0000256" key="8">
    <source>
        <dbReference type="SAM" id="MobiDB-lite"/>
    </source>
</evidence>
<accession>A0ABR1DKJ9</accession>
<dbReference type="InterPro" id="IPR050344">
    <property type="entry name" value="Peptidase_M1_aminopeptidases"/>
</dbReference>
<evidence type="ECO:0000256" key="6">
    <source>
        <dbReference type="ARBA" id="ARBA00023049"/>
    </source>
</evidence>
<keyword evidence="4 7" id="KW-0378">Hydrolase</keyword>
<feature type="domain" description="Aminopeptidase N-like N-terminal" evidence="11">
    <location>
        <begin position="129"/>
        <end position="326"/>
    </location>
</feature>
<gene>
    <name evidence="12" type="primary">Necator_chrIV.g16065</name>
    <name evidence="12" type="ORF">RB195_002769</name>
</gene>
<sequence>MSERGSGRSDKTEDNLEVGEAEVEQRRKPCSPLCLTITAFVAFLMVLSFVAYLMRRTNVDIFSQKSTDIRNDHRGLTSGNTATSRAQDDSSKTVTNSGTTNKRSTAEVTSHQSVTVSYLEKYRLPTNLKPVSYNLIIKIYLPFYVDYPPDKKLTTDGEVTVDIYVLESTNLIVLNQNGLALIPDRCEAHSNDARLSIKNMTVDNDLEKVTFVLTEPLQVHQKVKLKVFYTGVVGNTLDGLYQNMYSVAVNSGYKIAAVTQFEPAHARKMVPCFDEPEYKAVWNVTVIHPNGTAAISNGLEMSETMEPNGRWKVTKFHSTPMMSSYLLAIFVSEFHFSEAYTKRGTRIRVWSSPLANKERMGNALKMAVACYNLFEEYFGINDVVVKQDLVAVKNFYGGAMENWGLMTFRDKHLLQWRLERVMVFVAHELAHQWFGNLVTMKYWDDLWLKEGFASFFEKTLYQEKLHEEGLRMSTIELVSDLYKGLTEDSLATSRPLSSIIHTPMEVRESFDTITYKKGAAVIAMIRSVVGGKIFRKAINHFLKKFSFKNVRRDDLWQAFDEVIETVPGPNNKRLDMLDFGNQWTTQMGFPLVTVRTFNSTAVIITQEKYMLNTSNLGLAKYRSPHYGYKWDVPIWYRKLKGEPQFAWLKRNEPLYIKVDPTEKPVVLNVFANGYYRQNYETDGWLKIKQHFTENPKEFSELERVALINDAFAAALIDRLDYEILLDLVYFREEEKSGVVLQAVSNGLHSIRMLFYGRQEQKLIESYMRNVFGNGGYKKLIHFVVEPTEHRNEENLFDKRKSRNKIEQLRLNMEAKSSSSLKVASAIVETMCDVGEKNCIKTFRSLFEKEVLNKCRKGEKASKCVRIKSHLRRHAYCTGVKALGTVALRKVEDLLKVEDNPEERRALRSGAACNVDSDVNRIKRRIRDVKR</sequence>
<dbReference type="InterPro" id="IPR001930">
    <property type="entry name" value="Peptidase_M1"/>
</dbReference>
<feature type="domain" description="Peptidase M1 membrane alanine aminopeptidase" evidence="9">
    <location>
        <begin position="363"/>
        <end position="564"/>
    </location>
</feature>
<evidence type="ECO:0000256" key="2">
    <source>
        <dbReference type="ARBA" id="ARBA00022670"/>
    </source>
</evidence>
<comment type="similarity">
    <text evidence="1 7">Belongs to the peptidase M1 family.</text>
</comment>
<dbReference type="Gene3D" id="2.60.40.1730">
    <property type="entry name" value="tricorn interacting facor f3 domain"/>
    <property type="match status" value="1"/>
</dbReference>
<dbReference type="InterPro" id="IPR014782">
    <property type="entry name" value="Peptidase_M1_dom"/>
</dbReference>
<dbReference type="InterPro" id="IPR024571">
    <property type="entry name" value="ERAP1-like_C_dom"/>
</dbReference>
<evidence type="ECO:0000313" key="12">
    <source>
        <dbReference type="EMBL" id="KAK6750995.1"/>
    </source>
</evidence>
<keyword evidence="7" id="KW-0472">Membrane</keyword>
<keyword evidence="2 7" id="KW-0645">Protease</keyword>
<dbReference type="Pfam" id="PF17900">
    <property type="entry name" value="Peptidase_M1_N"/>
    <property type="match status" value="1"/>
</dbReference>
<feature type="region of interest" description="Disordered" evidence="8">
    <location>
        <begin position="1"/>
        <end position="23"/>
    </location>
</feature>
<keyword evidence="6 7" id="KW-0482">Metalloprotease</keyword>
<dbReference type="PANTHER" id="PTHR11533:SF301">
    <property type="entry name" value="AMINOPEPTIDASE"/>
    <property type="match status" value="1"/>
</dbReference>
<dbReference type="SUPFAM" id="SSF55486">
    <property type="entry name" value="Metalloproteases ('zincins'), catalytic domain"/>
    <property type="match status" value="1"/>
</dbReference>
<dbReference type="PRINTS" id="PR00756">
    <property type="entry name" value="ALADIPTASE"/>
</dbReference>
<dbReference type="Gene3D" id="1.25.50.20">
    <property type="match status" value="1"/>
</dbReference>